<dbReference type="Proteomes" id="UP000325286">
    <property type="component" value="Chromosome"/>
</dbReference>
<evidence type="ECO:0000313" key="5">
    <source>
        <dbReference type="EMBL" id="QEG43398.1"/>
    </source>
</evidence>
<dbReference type="InterPro" id="IPR003439">
    <property type="entry name" value="ABC_transporter-like_ATP-bd"/>
</dbReference>
<keyword evidence="6" id="KW-1185">Reference proteome</keyword>
<organism evidence="5 6">
    <name type="scientific">Roseimaritima ulvae</name>
    <dbReference type="NCBI Taxonomy" id="980254"/>
    <lineage>
        <taxon>Bacteria</taxon>
        <taxon>Pseudomonadati</taxon>
        <taxon>Planctomycetota</taxon>
        <taxon>Planctomycetia</taxon>
        <taxon>Pirellulales</taxon>
        <taxon>Pirellulaceae</taxon>
        <taxon>Roseimaritima</taxon>
    </lineage>
</organism>
<dbReference type="PANTHER" id="PTHR43119">
    <property type="entry name" value="ABC TRANSPORT PROTEIN ATP-BINDING COMPONENT-RELATED"/>
    <property type="match status" value="1"/>
</dbReference>
<keyword evidence="1" id="KW-0547">Nucleotide-binding</keyword>
<dbReference type="AlphaFoldDB" id="A0A5B9QWH3"/>
<dbReference type="PROSITE" id="PS00211">
    <property type="entry name" value="ABC_TRANSPORTER_1"/>
    <property type="match status" value="1"/>
</dbReference>
<dbReference type="RefSeq" id="WP_084425890.1">
    <property type="nucleotide sequence ID" value="NZ_CP042914.1"/>
</dbReference>
<protein>
    <submittedName>
        <fullName evidence="5">Putative ABC transporter ATP-binding protein YbbL</fullName>
    </submittedName>
</protein>
<dbReference type="SMART" id="SM00382">
    <property type="entry name" value="AAA"/>
    <property type="match status" value="1"/>
</dbReference>
<dbReference type="InterPro" id="IPR003593">
    <property type="entry name" value="AAA+_ATPase"/>
</dbReference>
<gene>
    <name evidence="5" type="primary">ybbL</name>
    <name evidence="5" type="ORF">UC8_54470</name>
</gene>
<proteinExistence type="predicted"/>
<dbReference type="Pfam" id="PF00005">
    <property type="entry name" value="ABC_tran"/>
    <property type="match status" value="1"/>
</dbReference>
<evidence type="ECO:0000256" key="2">
    <source>
        <dbReference type="ARBA" id="ARBA00022840"/>
    </source>
</evidence>
<dbReference type="InterPro" id="IPR017871">
    <property type="entry name" value="ABC_transporter-like_CS"/>
</dbReference>
<dbReference type="KEGG" id="rul:UC8_54470"/>
<evidence type="ECO:0000259" key="4">
    <source>
        <dbReference type="PROSITE" id="PS50893"/>
    </source>
</evidence>
<evidence type="ECO:0000256" key="1">
    <source>
        <dbReference type="ARBA" id="ARBA00022741"/>
    </source>
</evidence>
<feature type="region of interest" description="Disordered" evidence="3">
    <location>
        <begin position="1"/>
        <end position="28"/>
    </location>
</feature>
<accession>A0A5B9QWH3</accession>
<dbReference type="GO" id="GO:0005524">
    <property type="term" value="F:ATP binding"/>
    <property type="evidence" value="ECO:0007669"/>
    <property type="project" value="UniProtKB-KW"/>
</dbReference>
<dbReference type="EMBL" id="CP042914">
    <property type="protein sequence ID" value="QEG43398.1"/>
    <property type="molecule type" value="Genomic_DNA"/>
</dbReference>
<keyword evidence="2 5" id="KW-0067">ATP-binding</keyword>
<evidence type="ECO:0000313" key="6">
    <source>
        <dbReference type="Proteomes" id="UP000325286"/>
    </source>
</evidence>
<dbReference type="SUPFAM" id="SSF52540">
    <property type="entry name" value="P-loop containing nucleoside triphosphate hydrolases"/>
    <property type="match status" value="1"/>
</dbReference>
<feature type="compositionally biased region" description="Polar residues" evidence="3">
    <location>
        <begin position="1"/>
        <end position="12"/>
    </location>
</feature>
<evidence type="ECO:0000256" key="3">
    <source>
        <dbReference type="SAM" id="MobiDB-lite"/>
    </source>
</evidence>
<reference evidence="5 6" key="1">
    <citation type="submission" date="2019-08" db="EMBL/GenBank/DDBJ databases">
        <title>Deep-cultivation of Planctomycetes and their phenomic and genomic characterization uncovers novel biology.</title>
        <authorList>
            <person name="Wiegand S."/>
            <person name="Jogler M."/>
            <person name="Boedeker C."/>
            <person name="Pinto D."/>
            <person name="Vollmers J."/>
            <person name="Rivas-Marin E."/>
            <person name="Kohn T."/>
            <person name="Peeters S.H."/>
            <person name="Heuer A."/>
            <person name="Rast P."/>
            <person name="Oberbeckmann S."/>
            <person name="Bunk B."/>
            <person name="Jeske O."/>
            <person name="Meyerdierks A."/>
            <person name="Storesund J.E."/>
            <person name="Kallscheuer N."/>
            <person name="Luecker S."/>
            <person name="Lage O.M."/>
            <person name="Pohl T."/>
            <person name="Merkel B.J."/>
            <person name="Hornburger P."/>
            <person name="Mueller R.-W."/>
            <person name="Bruemmer F."/>
            <person name="Labrenz M."/>
            <person name="Spormann A.M."/>
            <person name="Op den Camp H."/>
            <person name="Overmann J."/>
            <person name="Amann R."/>
            <person name="Jetten M.S.M."/>
            <person name="Mascher T."/>
            <person name="Medema M.H."/>
            <person name="Devos D.P."/>
            <person name="Kaster A.-K."/>
            <person name="Ovreas L."/>
            <person name="Rohde M."/>
            <person name="Galperin M.Y."/>
            <person name="Jogler C."/>
        </authorList>
    </citation>
    <scope>NUCLEOTIDE SEQUENCE [LARGE SCALE GENOMIC DNA]</scope>
    <source>
        <strain evidence="5 6">UC8</strain>
    </source>
</reference>
<dbReference type="OrthoDB" id="9785080at2"/>
<dbReference type="PROSITE" id="PS50893">
    <property type="entry name" value="ABC_TRANSPORTER_2"/>
    <property type="match status" value="1"/>
</dbReference>
<sequence>MSSPADRQSVAGQDSEPHPPPGSAPRGGLLAQHLVRTDRASSRRLLDDVSVQLTPGQRVGLMGPSGSGKSLLLRALAHLDPLDGGSLLWRGQPVHRDAIPGFRASVLLLLQHPVMASGTVEDQCTLPYRLRHFRHLGKSFDRRAALNLVESSGRHAAFLDQPAARLSGGERQLVALIRALLLEPQVLLLDEPTSAMDSATVAVAERWIADWSAADAQRSFVWVTHDAPQARRVADTFWTLQAGRLVDTPPQESP</sequence>
<dbReference type="InterPro" id="IPR027417">
    <property type="entry name" value="P-loop_NTPase"/>
</dbReference>
<name>A0A5B9QWH3_9BACT</name>
<dbReference type="PANTHER" id="PTHR43119:SF1">
    <property type="entry name" value="ABC TRANSPORTER DOMAIN-CONTAINING PROTEIN"/>
    <property type="match status" value="1"/>
</dbReference>
<dbReference type="Gene3D" id="3.40.50.300">
    <property type="entry name" value="P-loop containing nucleotide triphosphate hydrolases"/>
    <property type="match status" value="1"/>
</dbReference>
<feature type="domain" description="ABC transporter" evidence="4">
    <location>
        <begin position="29"/>
        <end position="253"/>
    </location>
</feature>
<dbReference type="GO" id="GO:0016887">
    <property type="term" value="F:ATP hydrolysis activity"/>
    <property type="evidence" value="ECO:0007669"/>
    <property type="project" value="InterPro"/>
</dbReference>